<comment type="caution">
    <text evidence="8">The sequence shown here is derived from an EMBL/GenBank/DDBJ whole genome shotgun (WGS) entry which is preliminary data.</text>
</comment>
<accession>A0ABT9WGP3</accession>
<dbReference type="InterPro" id="IPR040026">
    <property type="entry name" value="FliD"/>
</dbReference>
<evidence type="ECO:0000256" key="3">
    <source>
        <dbReference type="ARBA" id="ARBA00023054"/>
    </source>
</evidence>
<dbReference type="InterPro" id="IPR010809">
    <property type="entry name" value="FliD_C"/>
</dbReference>
<keyword evidence="8" id="KW-0966">Cell projection</keyword>
<dbReference type="PANTHER" id="PTHR30288">
    <property type="entry name" value="FLAGELLAR CAP/ASSEMBLY PROTEIN FLID"/>
    <property type="match status" value="1"/>
</dbReference>
<feature type="domain" description="Flagellar hook-associated protein 2 C-terminal" evidence="7">
    <location>
        <begin position="250"/>
        <end position="515"/>
    </location>
</feature>
<evidence type="ECO:0000313" key="8">
    <source>
        <dbReference type="EMBL" id="MDQ0172421.1"/>
    </source>
</evidence>
<name>A0ABT9WGP3_9BACL</name>
<dbReference type="RefSeq" id="WP_307218555.1">
    <property type="nucleotide sequence ID" value="NZ_JAUSTI010000011.1"/>
</dbReference>
<dbReference type="Pfam" id="PF02465">
    <property type="entry name" value="FliD_N"/>
    <property type="match status" value="1"/>
</dbReference>
<keyword evidence="3" id="KW-0175">Coiled coil</keyword>
<comment type="similarity">
    <text evidence="1 5">Belongs to the FliD family.</text>
</comment>
<evidence type="ECO:0000256" key="5">
    <source>
        <dbReference type="RuleBase" id="RU362066"/>
    </source>
</evidence>
<comment type="subunit">
    <text evidence="2 5">Homopentamer.</text>
</comment>
<evidence type="ECO:0000259" key="7">
    <source>
        <dbReference type="Pfam" id="PF07195"/>
    </source>
</evidence>
<dbReference type="Pfam" id="PF07195">
    <property type="entry name" value="FliD_C"/>
    <property type="match status" value="1"/>
</dbReference>
<dbReference type="Proteomes" id="UP001233836">
    <property type="component" value="Unassembled WGS sequence"/>
</dbReference>
<dbReference type="EMBL" id="JAUSTI010000011">
    <property type="protein sequence ID" value="MDQ0172421.1"/>
    <property type="molecule type" value="Genomic_DNA"/>
</dbReference>
<reference evidence="8 9" key="1">
    <citation type="submission" date="2023-07" db="EMBL/GenBank/DDBJ databases">
        <title>Sorghum-associated microbial communities from plants grown in Nebraska, USA.</title>
        <authorList>
            <person name="Schachtman D."/>
        </authorList>
    </citation>
    <scope>NUCLEOTIDE SEQUENCE [LARGE SCALE GENOMIC DNA]</scope>
    <source>
        <strain evidence="8 9">DS1314</strain>
    </source>
</reference>
<dbReference type="PANTHER" id="PTHR30288:SF0">
    <property type="entry name" value="FLAGELLAR HOOK-ASSOCIATED PROTEIN 2"/>
    <property type="match status" value="1"/>
</dbReference>
<evidence type="ECO:0000259" key="6">
    <source>
        <dbReference type="Pfam" id="PF02465"/>
    </source>
</evidence>
<keyword evidence="8" id="KW-0969">Cilium</keyword>
<gene>
    <name evidence="8" type="ORF">J2T19_003910</name>
</gene>
<keyword evidence="9" id="KW-1185">Reference proteome</keyword>
<evidence type="ECO:0000313" key="9">
    <source>
        <dbReference type="Proteomes" id="UP001233836"/>
    </source>
</evidence>
<dbReference type="InterPro" id="IPR003481">
    <property type="entry name" value="FliD_N"/>
</dbReference>
<sequence length="529" mass="57687">MVTRINGFSGMDIDSMVKSMMAAKRVPLDKMNQQKQILEWTRDSYREINSKLVEFRTNKLVDKYGKSAALNTNKSVINGNTTAVRAEAGPSATGIDMKVSVTQLASNKTVETRGVGQSVSSSKTLADLKMISDGVTDPAVLTDADRETYNKAVYPLTIGGVTYEDDNGEPLFNGTTSIATLVSTINGNSKSNVTAKFDEITGKLMFTSKKGGTLGNTDEIISSGDNSTLKLFNQSYDSVNDPTEFVEKTGKDSISLVNGVEFKNNSNSFTVNGVTLTLLKETSSTVGGVTTDTPAEISIQSDTETAVQNIKNFVEDYNSLLNLLNSKVDEAKYRNFAPLTDEQKSAMKDDDIKNWTEKAKSGLLKNDDILRSTISSMRSIISREVVNLKEIGINLGDYNTKGKLELDEAKLKQALAANPQKAIDLLQGPASDSESGIFDKLASKVTESLESMVKRVGTSRYSTDLTTTFNEQSVMGKRLKQYNDRISVMLTNLNNAETRFYKQFTAMETAMSKLSSQSSSLFSSLGMNS</sequence>
<keyword evidence="8" id="KW-0282">Flagellum</keyword>
<evidence type="ECO:0000256" key="1">
    <source>
        <dbReference type="ARBA" id="ARBA00009764"/>
    </source>
</evidence>
<feature type="domain" description="Flagellar hook-associated protein 2 N-terminal" evidence="6">
    <location>
        <begin position="9"/>
        <end position="107"/>
    </location>
</feature>
<proteinExistence type="inferred from homology"/>
<organism evidence="8 9">
    <name type="scientific">Paenibacillus tundrae</name>
    <dbReference type="NCBI Taxonomy" id="528187"/>
    <lineage>
        <taxon>Bacteria</taxon>
        <taxon>Bacillati</taxon>
        <taxon>Bacillota</taxon>
        <taxon>Bacilli</taxon>
        <taxon>Bacillales</taxon>
        <taxon>Paenibacillaceae</taxon>
        <taxon>Paenibacillus</taxon>
    </lineage>
</organism>
<keyword evidence="4 5" id="KW-0975">Bacterial flagellum</keyword>
<comment type="subcellular location">
    <subcellularLocation>
        <location evidence="5">Secreted</location>
    </subcellularLocation>
    <subcellularLocation>
        <location evidence="5">Bacterial flagellum</location>
    </subcellularLocation>
</comment>
<protein>
    <recommendedName>
        <fullName evidence="5">Flagellar hook-associated protein 2</fullName>
        <shortName evidence="5">HAP2</shortName>
    </recommendedName>
    <alternativeName>
        <fullName evidence="5">Flagellar cap protein</fullName>
    </alternativeName>
</protein>
<comment type="function">
    <text evidence="5">Required for morphogenesis and for the elongation of the flagellar filament by facilitating polymerization of the flagellin monomers at the tip of growing filament. Forms a capping structure, which prevents flagellin subunits (transported through the central channel of the flagellum) from leaking out without polymerization at the distal end.</text>
</comment>
<evidence type="ECO:0000256" key="4">
    <source>
        <dbReference type="ARBA" id="ARBA00023143"/>
    </source>
</evidence>
<keyword evidence="5" id="KW-0964">Secreted</keyword>
<evidence type="ECO:0000256" key="2">
    <source>
        <dbReference type="ARBA" id="ARBA00011255"/>
    </source>
</evidence>